<accession>A0A1H0TTK3</accession>
<dbReference type="InterPro" id="IPR026881">
    <property type="entry name" value="WYL_dom"/>
</dbReference>
<evidence type="ECO:0000259" key="2">
    <source>
        <dbReference type="Pfam" id="PF25583"/>
    </source>
</evidence>
<gene>
    <name evidence="3" type="ORF">SAMN05660330_03237</name>
</gene>
<reference evidence="3 4" key="1">
    <citation type="submission" date="2016-10" db="EMBL/GenBank/DDBJ databases">
        <authorList>
            <person name="de Groot N.N."/>
        </authorList>
    </citation>
    <scope>NUCLEOTIDE SEQUENCE [LARGE SCALE GENOMIC DNA]</scope>
    <source>
        <strain evidence="3 4">DSM 12130</strain>
    </source>
</reference>
<dbReference type="PANTHER" id="PTHR34580">
    <property type="match status" value="1"/>
</dbReference>
<dbReference type="Pfam" id="PF25583">
    <property type="entry name" value="WCX"/>
    <property type="match status" value="1"/>
</dbReference>
<evidence type="ECO:0000313" key="4">
    <source>
        <dbReference type="Proteomes" id="UP000199073"/>
    </source>
</evidence>
<dbReference type="InterPro" id="IPR057727">
    <property type="entry name" value="WCX_dom"/>
</dbReference>
<dbReference type="AlphaFoldDB" id="A0A1H0TTK3"/>
<dbReference type="Pfam" id="PF13280">
    <property type="entry name" value="WYL"/>
    <property type="match status" value="1"/>
</dbReference>
<dbReference type="Proteomes" id="UP000199073">
    <property type="component" value="Unassembled WGS sequence"/>
</dbReference>
<feature type="domain" description="WYL" evidence="1">
    <location>
        <begin position="135"/>
        <end position="200"/>
    </location>
</feature>
<proteinExistence type="predicted"/>
<name>A0A1H0TTK3_9BACT</name>
<dbReference type="RefSeq" id="WP_092224688.1">
    <property type="nucleotide sequence ID" value="NZ_FNJI01000026.1"/>
</dbReference>
<dbReference type="PROSITE" id="PS52050">
    <property type="entry name" value="WYL"/>
    <property type="match status" value="1"/>
</dbReference>
<dbReference type="GO" id="GO:0003677">
    <property type="term" value="F:DNA binding"/>
    <property type="evidence" value="ECO:0007669"/>
    <property type="project" value="UniProtKB-KW"/>
</dbReference>
<organism evidence="3 4">
    <name type="scientific">Desulforhopalus singaporensis</name>
    <dbReference type="NCBI Taxonomy" id="91360"/>
    <lineage>
        <taxon>Bacteria</taxon>
        <taxon>Pseudomonadati</taxon>
        <taxon>Thermodesulfobacteriota</taxon>
        <taxon>Desulfobulbia</taxon>
        <taxon>Desulfobulbales</taxon>
        <taxon>Desulfocapsaceae</taxon>
        <taxon>Desulforhopalus</taxon>
    </lineage>
</organism>
<sequence>MSLIERIFYFHQEILKGKFPNSRQIAQHFEVSLPTAKRDIAYLRDRLLAPLSFDSTRNGFYYQNDSFCLPFAESPRIAFFLAMLGKMAKETGLSELQEVKQLEQRLTPMLGGDFGKVMTALEVQWIEIESISHQIFESVIESVISEKLLIIHYRSPGGQENVRPIAPIRIINYQGRWYLRGFCLLRDSERLFHIGRIQKAALTEESPPPEAIRENRSRAHTFGIFQGEIRYHAKILFTGTAAALIKNQHWHDEQKMQETEEGIVMHLPVSDDRELIMKILQYGSMAKVLGPPELTLRLEQEIGQMARNYGLEKSDPAPDIA</sequence>
<evidence type="ECO:0000313" key="3">
    <source>
        <dbReference type="EMBL" id="SDP57293.1"/>
    </source>
</evidence>
<dbReference type="PANTHER" id="PTHR34580:SF3">
    <property type="entry name" value="PROTEIN PAFB"/>
    <property type="match status" value="1"/>
</dbReference>
<dbReference type="EMBL" id="FNJI01000026">
    <property type="protein sequence ID" value="SDP57293.1"/>
    <property type="molecule type" value="Genomic_DNA"/>
</dbReference>
<keyword evidence="3" id="KW-0238">DNA-binding</keyword>
<dbReference type="InterPro" id="IPR051534">
    <property type="entry name" value="CBASS_pafABC_assoc_protein"/>
</dbReference>
<keyword evidence="4" id="KW-1185">Reference proteome</keyword>
<dbReference type="STRING" id="91360.SAMN05660330_03237"/>
<evidence type="ECO:0000259" key="1">
    <source>
        <dbReference type="Pfam" id="PF13280"/>
    </source>
</evidence>
<dbReference type="OrthoDB" id="9787242at2"/>
<protein>
    <submittedName>
        <fullName evidence="3">Predicted DNA-binding transcriptional regulator YafY, contains an HTH and WYL domains</fullName>
    </submittedName>
</protein>
<feature type="domain" description="WCX" evidence="2">
    <location>
        <begin position="230"/>
        <end position="306"/>
    </location>
</feature>